<dbReference type="AlphaFoldDB" id="A0A8S4A3Y1"/>
<comment type="caution">
    <text evidence="1">The sequence shown here is derived from an EMBL/GenBank/DDBJ whole genome shotgun (WGS) entry which is preliminary data.</text>
</comment>
<keyword evidence="2" id="KW-1185">Reference proteome</keyword>
<organism evidence="1 2">
    <name type="scientific">Candidula unifasciata</name>
    <dbReference type="NCBI Taxonomy" id="100452"/>
    <lineage>
        <taxon>Eukaryota</taxon>
        <taxon>Metazoa</taxon>
        <taxon>Spiralia</taxon>
        <taxon>Lophotrochozoa</taxon>
        <taxon>Mollusca</taxon>
        <taxon>Gastropoda</taxon>
        <taxon>Heterobranchia</taxon>
        <taxon>Euthyneura</taxon>
        <taxon>Panpulmonata</taxon>
        <taxon>Eupulmonata</taxon>
        <taxon>Stylommatophora</taxon>
        <taxon>Helicina</taxon>
        <taxon>Helicoidea</taxon>
        <taxon>Geomitridae</taxon>
        <taxon>Candidula</taxon>
    </lineage>
</organism>
<proteinExistence type="predicted"/>
<reference evidence="1" key="1">
    <citation type="submission" date="2021-04" db="EMBL/GenBank/DDBJ databases">
        <authorList>
            <consortium name="Molecular Ecology Group"/>
        </authorList>
    </citation>
    <scope>NUCLEOTIDE SEQUENCE</scope>
</reference>
<dbReference type="Proteomes" id="UP000678393">
    <property type="component" value="Unassembled WGS sequence"/>
</dbReference>
<dbReference type="EMBL" id="CAJHNH020005946">
    <property type="protein sequence ID" value="CAG5133121.1"/>
    <property type="molecule type" value="Genomic_DNA"/>
</dbReference>
<gene>
    <name evidence="1" type="ORF">CUNI_LOCUS18679</name>
</gene>
<evidence type="ECO:0000313" key="2">
    <source>
        <dbReference type="Proteomes" id="UP000678393"/>
    </source>
</evidence>
<name>A0A8S4A3Y1_9EUPU</name>
<evidence type="ECO:0000313" key="1">
    <source>
        <dbReference type="EMBL" id="CAG5133121.1"/>
    </source>
</evidence>
<protein>
    <submittedName>
        <fullName evidence="1">Uncharacterized protein</fullName>
    </submittedName>
</protein>
<accession>A0A8S4A3Y1</accession>
<sequence length="135" mass="15598">MADIFIHSSFLICKTQTLVLSKISKIKSKKPRRQLTKHNKNILGGKAAVAAMSFTHVVLLPKSYSALLITRSRHGKQNAWMIKKKQHDTPKRYSNLWERLWPMSESPGNLAPQREASFCIHKHELHRFIHLSSLF</sequence>